<keyword evidence="4" id="KW-0503">Monooxygenase</keyword>
<proteinExistence type="inferred from homology"/>
<comment type="similarity">
    <text evidence="4">Belongs to the cytochrome P450 family.</text>
</comment>
<dbReference type="InterPro" id="IPR002401">
    <property type="entry name" value="Cyt_P450_E_grp-I"/>
</dbReference>
<evidence type="ECO:0000313" key="5">
    <source>
        <dbReference type="EMBL" id="KAL1794576.1"/>
    </source>
</evidence>
<dbReference type="SUPFAM" id="SSF48264">
    <property type="entry name" value="Cytochrome P450"/>
    <property type="match status" value="1"/>
</dbReference>
<evidence type="ECO:0008006" key="7">
    <source>
        <dbReference type="Google" id="ProtNLM"/>
    </source>
</evidence>
<dbReference type="PRINTS" id="PR00463">
    <property type="entry name" value="EP450I"/>
</dbReference>
<dbReference type="RefSeq" id="XP_069305160.1">
    <property type="nucleotide sequence ID" value="XM_069452746.1"/>
</dbReference>
<keyword evidence="3 4" id="KW-0408">Iron</keyword>
<keyword evidence="2 4" id="KW-0479">Metal-binding</keyword>
<accession>A0ABR3UDJ5</accession>
<dbReference type="EMBL" id="JBHGVX010000006">
    <property type="protein sequence ID" value="KAL1794576.1"/>
    <property type="molecule type" value="Genomic_DNA"/>
</dbReference>
<protein>
    <recommendedName>
        <fullName evidence="7">Benzoate 4-monooxygenase cytochrome P450</fullName>
    </recommendedName>
</protein>
<evidence type="ECO:0000256" key="3">
    <source>
        <dbReference type="ARBA" id="ARBA00023004"/>
    </source>
</evidence>
<dbReference type="Pfam" id="PF00067">
    <property type="entry name" value="p450"/>
    <property type="match status" value="1"/>
</dbReference>
<sequence length="516" mass="58545">MNAMTISTNPWTSLSFDVCNDACLPVLKISSLIAITCIFGFFVKLSQIRRHPLSRFPGPWTAKFSNFSHCRMFLGGRQPYEIHKLHQKHGPVVRVAPNELSFNTHNSWKDIYAKRVGHKTFIKSDFYDGGNFAAEAHSIVSERDPHKHDKMRSYLRDVFSDQYLREQESLISDNIDHFITLIGEKGSSVDGVDIVMWFNLATFDIIGSLAFGESFGGISSGSEHFWVSIIVKSLRLGALADTFKRFPWLGYFAQKAFSGLLKQLIKDTRRHEQYAMELIRRRIEQSSTRKDFLTKMLQGRGNDGISDVQLAAHASDFVIAGSETTATALACITYHLLKFPEIGLRLQTEIREAFNFYQEINGTSTTSLLYLNAVILEGMRVYPPLPFPLPRVVPQGGDVVDGHFIPEGTIVSTNPFAASMSSQNFLNPWKFDPERWLRKDGEDTLGASQPFSLGTRSCLGKSLAWLELRTILAKLYFKYDLKLLNPQLDWHAQSEMHTLWQKPEMRVTIVSRADKS</sequence>
<gene>
    <name evidence="5" type="ORF">ACET3X_006392</name>
</gene>
<evidence type="ECO:0000256" key="4">
    <source>
        <dbReference type="RuleBase" id="RU000461"/>
    </source>
</evidence>
<evidence type="ECO:0000256" key="2">
    <source>
        <dbReference type="ARBA" id="ARBA00022723"/>
    </source>
</evidence>
<name>A0ABR3UDJ5_9PLEO</name>
<dbReference type="InterPro" id="IPR017972">
    <property type="entry name" value="Cyt_P450_CS"/>
</dbReference>
<keyword evidence="6" id="KW-1185">Reference proteome</keyword>
<comment type="cofactor">
    <cofactor evidence="1">
        <name>heme</name>
        <dbReference type="ChEBI" id="CHEBI:30413"/>
    </cofactor>
</comment>
<dbReference type="PRINTS" id="PR00385">
    <property type="entry name" value="P450"/>
</dbReference>
<evidence type="ECO:0000256" key="1">
    <source>
        <dbReference type="ARBA" id="ARBA00001971"/>
    </source>
</evidence>
<dbReference type="InterPro" id="IPR050121">
    <property type="entry name" value="Cytochrome_P450_monoxygenase"/>
</dbReference>
<dbReference type="PANTHER" id="PTHR24305">
    <property type="entry name" value="CYTOCHROME P450"/>
    <property type="match status" value="1"/>
</dbReference>
<organism evidence="5 6">
    <name type="scientific">Alternaria dauci</name>
    <dbReference type="NCBI Taxonomy" id="48095"/>
    <lineage>
        <taxon>Eukaryota</taxon>
        <taxon>Fungi</taxon>
        <taxon>Dikarya</taxon>
        <taxon>Ascomycota</taxon>
        <taxon>Pezizomycotina</taxon>
        <taxon>Dothideomycetes</taxon>
        <taxon>Pleosporomycetidae</taxon>
        <taxon>Pleosporales</taxon>
        <taxon>Pleosporineae</taxon>
        <taxon>Pleosporaceae</taxon>
        <taxon>Alternaria</taxon>
        <taxon>Alternaria sect. Porri</taxon>
    </lineage>
</organism>
<dbReference type="PANTHER" id="PTHR24305:SF161">
    <property type="entry name" value="P450, PUTATIVE (EUROFUNG)-RELATED"/>
    <property type="match status" value="1"/>
</dbReference>
<dbReference type="CDD" id="cd11058">
    <property type="entry name" value="CYP60B-like"/>
    <property type="match status" value="1"/>
</dbReference>
<keyword evidence="4" id="KW-0560">Oxidoreductase</keyword>
<reference evidence="5 6" key="1">
    <citation type="submission" date="2024-09" db="EMBL/GenBank/DDBJ databases">
        <title>T2T genomes of carrot and Alternaria dauci and their utility for understanding host-pathogen interaction during carrot leaf blight disease.</title>
        <authorList>
            <person name="Liu W."/>
            <person name="Xu S."/>
            <person name="Ou C."/>
            <person name="Liu X."/>
            <person name="Zhuang F."/>
            <person name="Deng X.W."/>
        </authorList>
    </citation>
    <scope>NUCLEOTIDE SEQUENCE [LARGE SCALE GENOMIC DNA]</scope>
    <source>
        <strain evidence="5 6">A2016</strain>
    </source>
</reference>
<dbReference type="Gene3D" id="1.10.630.10">
    <property type="entry name" value="Cytochrome P450"/>
    <property type="match status" value="1"/>
</dbReference>
<dbReference type="Proteomes" id="UP001578633">
    <property type="component" value="Chromosome 6"/>
</dbReference>
<dbReference type="GeneID" id="96086714"/>
<dbReference type="InterPro" id="IPR036396">
    <property type="entry name" value="Cyt_P450_sf"/>
</dbReference>
<dbReference type="InterPro" id="IPR001128">
    <property type="entry name" value="Cyt_P450"/>
</dbReference>
<comment type="caution">
    <text evidence="5">The sequence shown here is derived from an EMBL/GenBank/DDBJ whole genome shotgun (WGS) entry which is preliminary data.</text>
</comment>
<evidence type="ECO:0000313" key="6">
    <source>
        <dbReference type="Proteomes" id="UP001578633"/>
    </source>
</evidence>
<keyword evidence="4" id="KW-0349">Heme</keyword>
<dbReference type="PROSITE" id="PS00086">
    <property type="entry name" value="CYTOCHROME_P450"/>
    <property type="match status" value="1"/>
</dbReference>